<dbReference type="Proteomes" id="UP000265703">
    <property type="component" value="Unassembled WGS sequence"/>
</dbReference>
<accession>A0A397SJT6</accession>
<evidence type="ECO:0008006" key="3">
    <source>
        <dbReference type="Google" id="ProtNLM"/>
    </source>
</evidence>
<keyword evidence="2" id="KW-1185">Reference proteome</keyword>
<comment type="caution">
    <text evidence="1">The sequence shown here is derived from an EMBL/GenBank/DDBJ whole genome shotgun (WGS) entry which is preliminary data.</text>
</comment>
<gene>
    <name evidence="1" type="ORF">C1645_834788</name>
</gene>
<proteinExistence type="predicted"/>
<dbReference type="OrthoDB" id="2416794at2759"/>
<organism evidence="1 2">
    <name type="scientific">Glomus cerebriforme</name>
    <dbReference type="NCBI Taxonomy" id="658196"/>
    <lineage>
        <taxon>Eukaryota</taxon>
        <taxon>Fungi</taxon>
        <taxon>Fungi incertae sedis</taxon>
        <taxon>Mucoromycota</taxon>
        <taxon>Glomeromycotina</taxon>
        <taxon>Glomeromycetes</taxon>
        <taxon>Glomerales</taxon>
        <taxon>Glomeraceae</taxon>
        <taxon>Glomus</taxon>
    </lineage>
</organism>
<reference evidence="1 2" key="1">
    <citation type="submission" date="2018-06" db="EMBL/GenBank/DDBJ databases">
        <title>Comparative genomics reveals the genomic features of Rhizophagus irregularis, R. cerebriforme, R. diaphanum and Gigaspora rosea, and their symbiotic lifestyle signature.</title>
        <authorList>
            <person name="Morin E."/>
            <person name="San Clemente H."/>
            <person name="Chen E.C.H."/>
            <person name="De La Providencia I."/>
            <person name="Hainaut M."/>
            <person name="Kuo A."/>
            <person name="Kohler A."/>
            <person name="Murat C."/>
            <person name="Tang N."/>
            <person name="Roy S."/>
            <person name="Loubradou J."/>
            <person name="Henrissat B."/>
            <person name="Grigoriev I.V."/>
            <person name="Corradi N."/>
            <person name="Roux C."/>
            <person name="Martin F.M."/>
        </authorList>
    </citation>
    <scope>NUCLEOTIDE SEQUENCE [LARGE SCALE GENOMIC DNA]</scope>
    <source>
        <strain evidence="1 2">DAOM 227022</strain>
    </source>
</reference>
<sequence length="60" mass="6917">MENNTFIFHVHLPENIEKVGNPVVLGDGKELGSWETPIIRLRQPFYQNPTSKMVHKSNDL</sequence>
<dbReference type="EMBL" id="QKYT01000628">
    <property type="protein sequence ID" value="RIA82804.1"/>
    <property type="molecule type" value="Genomic_DNA"/>
</dbReference>
<name>A0A397SJT6_9GLOM</name>
<evidence type="ECO:0000313" key="1">
    <source>
        <dbReference type="EMBL" id="RIA82804.1"/>
    </source>
</evidence>
<evidence type="ECO:0000313" key="2">
    <source>
        <dbReference type="Proteomes" id="UP000265703"/>
    </source>
</evidence>
<dbReference type="AlphaFoldDB" id="A0A397SJT6"/>
<protein>
    <recommendedName>
        <fullName evidence="3">CBM20 domain-containing protein</fullName>
    </recommendedName>
</protein>